<dbReference type="AlphaFoldDB" id="A0A653DSV5"/>
<keyword evidence="4 6" id="KW-1133">Transmembrane helix</keyword>
<keyword evidence="8" id="KW-1185">Reference proteome</keyword>
<sequence>MDAITKINIVQVISAVVIPNIGELLLYLGYQQYYNDEDVIQKPKWTMSNNTFTIAWVCLYSLIGYASFLVIKYGNTEHKLHGITKCALILYGLTVALSWSWRIDLFVLKDIIMAWVLVIVLDLVAIVTCILFFLIRPSISSFFLPYTVWLMFNTAFNFALIGLNK</sequence>
<evidence type="ECO:0000313" key="7">
    <source>
        <dbReference type="EMBL" id="VEN62615.1"/>
    </source>
</evidence>
<dbReference type="PANTHER" id="PTHR10057">
    <property type="entry name" value="PERIPHERAL-TYPE BENZODIAZEPINE RECEPTOR"/>
    <property type="match status" value="1"/>
</dbReference>
<dbReference type="GO" id="GO:0005741">
    <property type="term" value="C:mitochondrial outer membrane"/>
    <property type="evidence" value="ECO:0007669"/>
    <property type="project" value="TreeGrafter"/>
</dbReference>
<dbReference type="InterPro" id="IPR038330">
    <property type="entry name" value="TspO/MBR-related_sf"/>
</dbReference>
<comment type="subcellular location">
    <subcellularLocation>
        <location evidence="1">Membrane</location>
        <topology evidence="1">Multi-pass membrane protein</topology>
    </subcellularLocation>
</comment>
<feature type="transmembrane region" description="Helical" evidence="6">
    <location>
        <begin position="83"/>
        <end position="101"/>
    </location>
</feature>
<evidence type="ECO:0000256" key="2">
    <source>
        <dbReference type="ARBA" id="ARBA00007524"/>
    </source>
</evidence>
<evidence type="ECO:0000256" key="3">
    <source>
        <dbReference type="ARBA" id="ARBA00022692"/>
    </source>
</evidence>
<evidence type="ECO:0000256" key="1">
    <source>
        <dbReference type="ARBA" id="ARBA00004141"/>
    </source>
</evidence>
<protein>
    <recommendedName>
        <fullName evidence="9">Tryptophan-rich sensory protein</fullName>
    </recommendedName>
</protein>
<keyword evidence="3 6" id="KW-0812">Transmembrane</keyword>
<dbReference type="Proteomes" id="UP000410492">
    <property type="component" value="Unassembled WGS sequence"/>
</dbReference>
<feature type="transmembrane region" description="Helical" evidence="6">
    <location>
        <begin position="142"/>
        <end position="163"/>
    </location>
</feature>
<dbReference type="Pfam" id="PF03073">
    <property type="entry name" value="TspO_MBR"/>
    <property type="match status" value="1"/>
</dbReference>
<dbReference type="GO" id="GO:0033013">
    <property type="term" value="P:tetrapyrrole metabolic process"/>
    <property type="evidence" value="ECO:0007669"/>
    <property type="project" value="UniProtKB-ARBA"/>
</dbReference>
<name>A0A653DSV5_CALMS</name>
<comment type="similarity">
    <text evidence="2">Belongs to the TspO/BZRP family.</text>
</comment>
<dbReference type="CDD" id="cd15904">
    <property type="entry name" value="TSPO_MBR"/>
    <property type="match status" value="1"/>
</dbReference>
<evidence type="ECO:0000256" key="4">
    <source>
        <dbReference type="ARBA" id="ARBA00022989"/>
    </source>
</evidence>
<keyword evidence="5 6" id="KW-0472">Membrane</keyword>
<dbReference type="Gene3D" id="1.20.1260.100">
    <property type="entry name" value="TspO/MBR protein"/>
    <property type="match status" value="1"/>
</dbReference>
<dbReference type="InterPro" id="IPR004307">
    <property type="entry name" value="TspO_MBR"/>
</dbReference>
<proteinExistence type="inferred from homology"/>
<feature type="transmembrane region" description="Helical" evidence="6">
    <location>
        <begin position="113"/>
        <end position="135"/>
    </location>
</feature>
<evidence type="ECO:0000313" key="8">
    <source>
        <dbReference type="Proteomes" id="UP000410492"/>
    </source>
</evidence>
<dbReference type="PANTHER" id="PTHR10057:SF0">
    <property type="entry name" value="TRANSLOCATOR PROTEIN"/>
    <property type="match status" value="1"/>
</dbReference>
<reference evidence="7 8" key="1">
    <citation type="submission" date="2019-01" db="EMBL/GenBank/DDBJ databases">
        <authorList>
            <person name="Sayadi A."/>
        </authorList>
    </citation>
    <scope>NUCLEOTIDE SEQUENCE [LARGE SCALE GENOMIC DNA]</scope>
</reference>
<evidence type="ECO:0008006" key="9">
    <source>
        <dbReference type="Google" id="ProtNLM"/>
    </source>
</evidence>
<feature type="transmembrane region" description="Helical" evidence="6">
    <location>
        <begin position="50"/>
        <end position="71"/>
    </location>
</feature>
<gene>
    <name evidence="7" type="ORF">CALMAC_LOCUS19692</name>
</gene>
<evidence type="ECO:0000256" key="6">
    <source>
        <dbReference type="SAM" id="Phobius"/>
    </source>
</evidence>
<feature type="transmembrane region" description="Helical" evidence="6">
    <location>
        <begin position="12"/>
        <end position="30"/>
    </location>
</feature>
<dbReference type="FunFam" id="1.20.1260.100:FF:000001">
    <property type="entry name" value="translocator protein 2"/>
    <property type="match status" value="1"/>
</dbReference>
<organism evidence="7 8">
    <name type="scientific">Callosobruchus maculatus</name>
    <name type="common">Southern cowpea weevil</name>
    <name type="synonym">Pulse bruchid</name>
    <dbReference type="NCBI Taxonomy" id="64391"/>
    <lineage>
        <taxon>Eukaryota</taxon>
        <taxon>Metazoa</taxon>
        <taxon>Ecdysozoa</taxon>
        <taxon>Arthropoda</taxon>
        <taxon>Hexapoda</taxon>
        <taxon>Insecta</taxon>
        <taxon>Pterygota</taxon>
        <taxon>Neoptera</taxon>
        <taxon>Endopterygota</taxon>
        <taxon>Coleoptera</taxon>
        <taxon>Polyphaga</taxon>
        <taxon>Cucujiformia</taxon>
        <taxon>Chrysomeloidea</taxon>
        <taxon>Chrysomelidae</taxon>
        <taxon>Bruchinae</taxon>
        <taxon>Bruchini</taxon>
        <taxon>Callosobruchus</taxon>
    </lineage>
</organism>
<dbReference type="EMBL" id="CAACVG010014019">
    <property type="protein sequence ID" value="VEN62615.1"/>
    <property type="molecule type" value="Genomic_DNA"/>
</dbReference>
<dbReference type="OrthoDB" id="6717566at2759"/>
<accession>A0A653DSV5</accession>
<evidence type="ECO:0000256" key="5">
    <source>
        <dbReference type="ARBA" id="ARBA00023136"/>
    </source>
</evidence>